<feature type="signal peptide" evidence="1">
    <location>
        <begin position="1"/>
        <end position="17"/>
    </location>
</feature>
<accession>W3X9U1</accession>
<dbReference type="STRING" id="1229662.W3X9U1"/>
<dbReference type="AlphaFoldDB" id="W3X9U1"/>
<dbReference type="OMA" id="TIIAQQF"/>
<dbReference type="KEGG" id="pfy:PFICI_04754"/>
<keyword evidence="1" id="KW-0732">Signal</keyword>
<sequence length="269" mass="28912">MLATAATLLFASSFATAWSGPANTTTLHASGWESGTVNPFSSCNVKSPSYISASSGSPLCAGSRKLTAYFDESDYDGTRDDRGAEICVKDASGSTNLVNMHSEGWQGFGLYVPSNGFPSDKATIIAQQFCPGGCSSWCGTLSIEDMGLYVDHRPACGDSTHATVTSSLSRDVWHDIVIHFKASHAQNGLYQVWLDGSLMYSATGINVGFGDSWTIDDTITNGFYFKNGMYAYDYDEYANATRQLYFDNLSWLAADGGMSDGYNIVDPAC</sequence>
<dbReference type="HOGENOM" id="CLU_1034890_0_0_1"/>
<dbReference type="Proteomes" id="UP000030651">
    <property type="component" value="Unassembled WGS sequence"/>
</dbReference>
<feature type="chain" id="PRO_5004834332" description="Alginate lyase 2 domain-containing protein" evidence="1">
    <location>
        <begin position="18"/>
        <end position="269"/>
    </location>
</feature>
<evidence type="ECO:0008006" key="4">
    <source>
        <dbReference type="Google" id="ProtNLM"/>
    </source>
</evidence>
<name>W3X9U1_PESFW</name>
<organism evidence="2 3">
    <name type="scientific">Pestalotiopsis fici (strain W106-1 / CGMCC3.15140)</name>
    <dbReference type="NCBI Taxonomy" id="1229662"/>
    <lineage>
        <taxon>Eukaryota</taxon>
        <taxon>Fungi</taxon>
        <taxon>Dikarya</taxon>
        <taxon>Ascomycota</taxon>
        <taxon>Pezizomycotina</taxon>
        <taxon>Sordariomycetes</taxon>
        <taxon>Xylariomycetidae</taxon>
        <taxon>Amphisphaeriales</taxon>
        <taxon>Sporocadaceae</taxon>
        <taxon>Pestalotiopsis</taxon>
    </lineage>
</organism>
<dbReference type="eggNOG" id="ENOG502SNDS">
    <property type="taxonomic scope" value="Eukaryota"/>
</dbReference>
<dbReference type="GeneID" id="19269767"/>
<dbReference type="InParanoid" id="W3X9U1"/>
<dbReference type="OrthoDB" id="2896006at2759"/>
<dbReference type="RefSeq" id="XP_007831526.1">
    <property type="nucleotide sequence ID" value="XM_007833335.1"/>
</dbReference>
<dbReference type="InterPro" id="IPR025975">
    <property type="entry name" value="Polysacc_lyase"/>
</dbReference>
<dbReference type="Gene3D" id="2.60.120.200">
    <property type="match status" value="1"/>
</dbReference>
<dbReference type="Pfam" id="PF14099">
    <property type="entry name" value="Polysacc_lyase"/>
    <property type="match status" value="1"/>
</dbReference>
<evidence type="ECO:0000313" key="3">
    <source>
        <dbReference type="Proteomes" id="UP000030651"/>
    </source>
</evidence>
<evidence type="ECO:0000313" key="2">
    <source>
        <dbReference type="EMBL" id="ETS82878.1"/>
    </source>
</evidence>
<protein>
    <recommendedName>
        <fullName evidence="4">Alginate lyase 2 domain-containing protein</fullName>
    </recommendedName>
</protein>
<reference evidence="3" key="1">
    <citation type="journal article" date="2015" name="BMC Genomics">
        <title>Genomic and transcriptomic analysis of the endophytic fungus Pestalotiopsis fici reveals its lifestyle and high potential for synthesis of natural products.</title>
        <authorList>
            <person name="Wang X."/>
            <person name="Zhang X."/>
            <person name="Liu L."/>
            <person name="Xiang M."/>
            <person name="Wang W."/>
            <person name="Sun X."/>
            <person name="Che Y."/>
            <person name="Guo L."/>
            <person name="Liu G."/>
            <person name="Guo L."/>
            <person name="Wang C."/>
            <person name="Yin W.B."/>
            <person name="Stadler M."/>
            <person name="Zhang X."/>
            <person name="Liu X."/>
        </authorList>
    </citation>
    <scope>NUCLEOTIDE SEQUENCE [LARGE SCALE GENOMIC DNA]</scope>
    <source>
        <strain evidence="3">W106-1 / CGMCC3.15140</strain>
    </source>
</reference>
<proteinExistence type="predicted"/>
<dbReference type="EMBL" id="KI912111">
    <property type="protein sequence ID" value="ETS82878.1"/>
    <property type="molecule type" value="Genomic_DNA"/>
</dbReference>
<keyword evidence="3" id="KW-1185">Reference proteome</keyword>
<gene>
    <name evidence="2" type="ORF">PFICI_04754</name>
</gene>
<evidence type="ECO:0000256" key="1">
    <source>
        <dbReference type="SAM" id="SignalP"/>
    </source>
</evidence>